<accession>A0AAV7M8D6</accession>
<organism evidence="2 3">
    <name type="scientific">Pleurodeles waltl</name>
    <name type="common">Iberian ribbed newt</name>
    <dbReference type="NCBI Taxonomy" id="8319"/>
    <lineage>
        <taxon>Eukaryota</taxon>
        <taxon>Metazoa</taxon>
        <taxon>Chordata</taxon>
        <taxon>Craniata</taxon>
        <taxon>Vertebrata</taxon>
        <taxon>Euteleostomi</taxon>
        <taxon>Amphibia</taxon>
        <taxon>Batrachia</taxon>
        <taxon>Caudata</taxon>
        <taxon>Salamandroidea</taxon>
        <taxon>Salamandridae</taxon>
        <taxon>Pleurodelinae</taxon>
        <taxon>Pleurodeles</taxon>
    </lineage>
</organism>
<feature type="region of interest" description="Disordered" evidence="1">
    <location>
        <begin position="1"/>
        <end position="65"/>
    </location>
</feature>
<dbReference type="EMBL" id="JANPWB010000014">
    <property type="protein sequence ID" value="KAJ1099040.1"/>
    <property type="molecule type" value="Genomic_DNA"/>
</dbReference>
<name>A0AAV7M8D6_PLEWA</name>
<evidence type="ECO:0000256" key="1">
    <source>
        <dbReference type="SAM" id="MobiDB-lite"/>
    </source>
</evidence>
<sequence>MMRAPAPTPGLAAYPRRAVTAARLSPEGPGTRPQESSAILGPSGPGPAAHKNRPEKPLDPTGGAATVFQRGHRAKRVIRWG</sequence>
<protein>
    <submittedName>
        <fullName evidence="2">Uncharacterized protein</fullName>
    </submittedName>
</protein>
<reference evidence="2" key="1">
    <citation type="journal article" date="2022" name="bioRxiv">
        <title>Sequencing and chromosome-scale assembly of the giantPleurodeles waltlgenome.</title>
        <authorList>
            <person name="Brown T."/>
            <person name="Elewa A."/>
            <person name="Iarovenko S."/>
            <person name="Subramanian E."/>
            <person name="Araus A.J."/>
            <person name="Petzold A."/>
            <person name="Susuki M."/>
            <person name="Suzuki K.-i.T."/>
            <person name="Hayashi T."/>
            <person name="Toyoda A."/>
            <person name="Oliveira C."/>
            <person name="Osipova E."/>
            <person name="Leigh N.D."/>
            <person name="Simon A."/>
            <person name="Yun M.H."/>
        </authorList>
    </citation>
    <scope>NUCLEOTIDE SEQUENCE</scope>
    <source>
        <strain evidence="2">20211129_DDA</strain>
        <tissue evidence="2">Liver</tissue>
    </source>
</reference>
<dbReference type="AlphaFoldDB" id="A0AAV7M8D6"/>
<gene>
    <name evidence="2" type="ORF">NDU88_004144</name>
</gene>
<evidence type="ECO:0000313" key="3">
    <source>
        <dbReference type="Proteomes" id="UP001066276"/>
    </source>
</evidence>
<proteinExistence type="predicted"/>
<dbReference type="Proteomes" id="UP001066276">
    <property type="component" value="Chromosome 10"/>
</dbReference>
<comment type="caution">
    <text evidence="2">The sequence shown here is derived from an EMBL/GenBank/DDBJ whole genome shotgun (WGS) entry which is preliminary data.</text>
</comment>
<keyword evidence="3" id="KW-1185">Reference proteome</keyword>
<evidence type="ECO:0000313" key="2">
    <source>
        <dbReference type="EMBL" id="KAJ1099040.1"/>
    </source>
</evidence>